<name>A0A365P4T5_9FLAO</name>
<evidence type="ECO:0000256" key="3">
    <source>
        <dbReference type="ARBA" id="ARBA00023237"/>
    </source>
</evidence>
<dbReference type="PRINTS" id="PR01021">
    <property type="entry name" value="OMPADOMAIN"/>
</dbReference>
<dbReference type="InterPro" id="IPR006664">
    <property type="entry name" value="OMP_bac"/>
</dbReference>
<evidence type="ECO:0000256" key="5">
    <source>
        <dbReference type="SAM" id="SignalP"/>
    </source>
</evidence>
<keyword evidence="2 4" id="KW-0472">Membrane</keyword>
<dbReference type="CDD" id="cd07185">
    <property type="entry name" value="OmpA_C-like"/>
    <property type="match status" value="1"/>
</dbReference>
<dbReference type="OrthoDB" id="1403615at2"/>
<dbReference type="PANTHER" id="PTHR30329">
    <property type="entry name" value="STATOR ELEMENT OF FLAGELLAR MOTOR COMPLEX"/>
    <property type="match status" value="1"/>
</dbReference>
<evidence type="ECO:0000259" key="6">
    <source>
        <dbReference type="PROSITE" id="PS51123"/>
    </source>
</evidence>
<dbReference type="GO" id="GO:0009279">
    <property type="term" value="C:cell outer membrane"/>
    <property type="evidence" value="ECO:0007669"/>
    <property type="project" value="UniProtKB-SubCell"/>
</dbReference>
<feature type="chain" id="PRO_5016687214" description="OmpA-like domain-containing protein" evidence="5">
    <location>
        <begin position="21"/>
        <end position="522"/>
    </location>
</feature>
<evidence type="ECO:0000313" key="8">
    <source>
        <dbReference type="Proteomes" id="UP000253319"/>
    </source>
</evidence>
<feature type="domain" description="OmpA-like" evidence="6">
    <location>
        <begin position="406"/>
        <end position="522"/>
    </location>
</feature>
<dbReference type="PROSITE" id="PS51123">
    <property type="entry name" value="OMPA_2"/>
    <property type="match status" value="1"/>
</dbReference>
<dbReference type="Gene3D" id="2.120.10.30">
    <property type="entry name" value="TolB, C-terminal domain"/>
    <property type="match status" value="1"/>
</dbReference>
<comment type="caution">
    <text evidence="7">The sequence shown here is derived from an EMBL/GenBank/DDBJ whole genome shotgun (WGS) entry which is preliminary data.</text>
</comment>
<sequence>MRVFVKTLIATLFLSQALIAQEPQRVEGADSISNILKNSTKGLRYVLSDSGINSELNEVGTTFFRNKYIILSNKKRRHYETTFNEETNAFNNNLYCVDVDKDGNLSFPLLFSKDLDSKNNEGSLTFSPDQKTIFFTQENPNKTNHYELYSAQLDTTTNRPFWGNIKKIDLLPENYSVETPGISADGTKLYFASDIPGGFGGFDIYVAEINPDGTIGAYKNLGPNVNTKEDEKYPNVTPDNKHLYFSSKGHLNMGGYDVFRSSIVGDNYLQALNLGVTLNSRRDDLAFVLVDSNKGYVSTDKSNAGNFDILKFEIKQLEKGKTNFTIVEKKTGVALPNAKVIIKDEFGKTITETISDKDGKVNVEINPISYNYITIDKEGYEPFSTNFTSEKIITNPIELKQAKAIVTEDAIVIENIFFEFNKATLLPESELSLNKIVEVLEQFPNMKLALEAHTDTKGSQNYNLPLSDKRAKAAYDYLVKKGITKDRLTSKGFGKANPVVKCTKCTTEEDQKNRRVEFKIIK</sequence>
<evidence type="ECO:0000313" key="7">
    <source>
        <dbReference type="EMBL" id="RBA29582.1"/>
    </source>
</evidence>
<dbReference type="Pfam" id="PF07676">
    <property type="entry name" value="PD40"/>
    <property type="match status" value="2"/>
</dbReference>
<keyword evidence="5" id="KW-0732">Signal</keyword>
<evidence type="ECO:0000256" key="2">
    <source>
        <dbReference type="ARBA" id="ARBA00023136"/>
    </source>
</evidence>
<comment type="subcellular location">
    <subcellularLocation>
        <location evidence="1">Cell outer membrane</location>
    </subcellularLocation>
</comment>
<dbReference type="Gene3D" id="2.60.40.1120">
    <property type="entry name" value="Carboxypeptidase-like, regulatory domain"/>
    <property type="match status" value="1"/>
</dbReference>
<gene>
    <name evidence="7" type="ORF">DPN68_02760</name>
</gene>
<keyword evidence="8" id="KW-1185">Reference proteome</keyword>
<dbReference type="Pfam" id="PF00691">
    <property type="entry name" value="OmpA"/>
    <property type="match status" value="1"/>
</dbReference>
<evidence type="ECO:0000256" key="4">
    <source>
        <dbReference type="PROSITE-ProRule" id="PRU00473"/>
    </source>
</evidence>
<organism evidence="7 8">
    <name type="scientific">Flavobacterium tibetense</name>
    <dbReference type="NCBI Taxonomy" id="2233533"/>
    <lineage>
        <taxon>Bacteria</taxon>
        <taxon>Pseudomonadati</taxon>
        <taxon>Bacteroidota</taxon>
        <taxon>Flavobacteriia</taxon>
        <taxon>Flavobacteriales</taxon>
        <taxon>Flavobacteriaceae</taxon>
        <taxon>Flavobacterium</taxon>
    </lineage>
</organism>
<proteinExistence type="predicted"/>
<dbReference type="SUPFAM" id="SSF82171">
    <property type="entry name" value="DPP6 N-terminal domain-like"/>
    <property type="match status" value="1"/>
</dbReference>
<dbReference type="Gene3D" id="3.30.1330.60">
    <property type="entry name" value="OmpA-like domain"/>
    <property type="match status" value="1"/>
</dbReference>
<dbReference type="PANTHER" id="PTHR30329:SF21">
    <property type="entry name" value="LIPOPROTEIN YIAD-RELATED"/>
    <property type="match status" value="1"/>
</dbReference>
<evidence type="ECO:0000256" key="1">
    <source>
        <dbReference type="ARBA" id="ARBA00004442"/>
    </source>
</evidence>
<dbReference type="Proteomes" id="UP000253319">
    <property type="component" value="Unassembled WGS sequence"/>
</dbReference>
<dbReference type="InterPro" id="IPR050330">
    <property type="entry name" value="Bact_OuterMem_StrucFunc"/>
</dbReference>
<dbReference type="InterPro" id="IPR036737">
    <property type="entry name" value="OmpA-like_sf"/>
</dbReference>
<dbReference type="RefSeq" id="WP_113988064.1">
    <property type="nucleotide sequence ID" value="NZ_QLST01000002.1"/>
</dbReference>
<keyword evidence="3" id="KW-0998">Cell outer membrane</keyword>
<dbReference type="InterPro" id="IPR011042">
    <property type="entry name" value="6-blade_b-propeller_TolB-like"/>
</dbReference>
<feature type="signal peptide" evidence="5">
    <location>
        <begin position="1"/>
        <end position="20"/>
    </location>
</feature>
<dbReference type="InterPro" id="IPR011659">
    <property type="entry name" value="WD40"/>
</dbReference>
<dbReference type="SUPFAM" id="SSF103088">
    <property type="entry name" value="OmpA-like"/>
    <property type="match status" value="1"/>
</dbReference>
<accession>A0A365P4T5</accession>
<dbReference type="AlphaFoldDB" id="A0A365P4T5"/>
<dbReference type="EMBL" id="QLST01000002">
    <property type="protein sequence ID" value="RBA29582.1"/>
    <property type="molecule type" value="Genomic_DNA"/>
</dbReference>
<protein>
    <recommendedName>
        <fullName evidence="6">OmpA-like domain-containing protein</fullName>
    </recommendedName>
</protein>
<dbReference type="InterPro" id="IPR006665">
    <property type="entry name" value="OmpA-like"/>
</dbReference>
<reference evidence="7 8" key="1">
    <citation type="submission" date="2018-06" db="EMBL/GenBank/DDBJ databases">
        <title>Flavobacterium tibetense sp. nov., isolated from a wetland YonghuCo on Tibetan Plateau.</title>
        <authorList>
            <person name="Xing P."/>
            <person name="Phurbu D."/>
            <person name="Lu H."/>
        </authorList>
    </citation>
    <scope>NUCLEOTIDE SEQUENCE [LARGE SCALE GENOMIC DNA]</scope>
    <source>
        <strain evidence="7 8">YH5</strain>
    </source>
</reference>